<dbReference type="Proteomes" id="UP001163321">
    <property type="component" value="Chromosome 8"/>
</dbReference>
<protein>
    <submittedName>
        <fullName evidence="1">Uncharacterized protein</fullName>
    </submittedName>
</protein>
<organism evidence="1 2">
    <name type="scientific">Peronosclerospora sorghi</name>
    <dbReference type="NCBI Taxonomy" id="230839"/>
    <lineage>
        <taxon>Eukaryota</taxon>
        <taxon>Sar</taxon>
        <taxon>Stramenopiles</taxon>
        <taxon>Oomycota</taxon>
        <taxon>Peronosporomycetes</taxon>
        <taxon>Peronosporales</taxon>
        <taxon>Peronosporaceae</taxon>
        <taxon>Peronosclerospora</taxon>
    </lineage>
</organism>
<evidence type="ECO:0000313" key="1">
    <source>
        <dbReference type="EMBL" id="KAI9907687.1"/>
    </source>
</evidence>
<reference evidence="1 2" key="1">
    <citation type="journal article" date="2022" name="bioRxiv">
        <title>The genome of the oomycete Peronosclerospora sorghi, a cosmopolitan pathogen of maize and sorghum, is inflated with dispersed pseudogenes.</title>
        <authorList>
            <person name="Fletcher K."/>
            <person name="Martin F."/>
            <person name="Isakeit T."/>
            <person name="Cavanaugh K."/>
            <person name="Magill C."/>
            <person name="Michelmore R."/>
        </authorList>
    </citation>
    <scope>NUCLEOTIDE SEQUENCE [LARGE SCALE GENOMIC DNA]</scope>
    <source>
        <strain evidence="1">P6</strain>
    </source>
</reference>
<accession>A0ACC0VMI4</accession>
<keyword evidence="2" id="KW-1185">Reference proteome</keyword>
<proteinExistence type="predicted"/>
<name>A0ACC0VMI4_9STRA</name>
<dbReference type="EMBL" id="CM047587">
    <property type="protein sequence ID" value="KAI9907687.1"/>
    <property type="molecule type" value="Genomic_DNA"/>
</dbReference>
<gene>
    <name evidence="1" type="ORF">PsorP6_016645</name>
</gene>
<evidence type="ECO:0000313" key="2">
    <source>
        <dbReference type="Proteomes" id="UP001163321"/>
    </source>
</evidence>
<comment type="caution">
    <text evidence="1">The sequence shown here is derived from an EMBL/GenBank/DDBJ whole genome shotgun (WGS) entry which is preliminary data.</text>
</comment>
<sequence>MNRKIEEAAWIVHKSRNLAHTETEVIEVEMPNQVDRRQEIESQVDMENIEMRHKSASNPSTSMKSVSLPTTGWRCPGIIPDAFYRKNVDLVLAFAKYYVGAYRVNVVRDLRSDRVMLFSHDCENQIVLRDHPDQPDSCDRCFLVWFGDKSFKQSLQRMDRYVLTENILRHAWSLSTEDIAVLSKFKHYSNALLSPEGRKLKEAALSAVEHFKGSAVSSTLRTRSNKRKATADRNAHRASSTASAHESVA</sequence>